<dbReference type="RefSeq" id="WP_310059099.1">
    <property type="nucleotide sequence ID" value="NZ_JAVDVQ010000014.1"/>
</dbReference>
<dbReference type="Proteomes" id="UP001252243">
    <property type="component" value="Unassembled WGS sequence"/>
</dbReference>
<evidence type="ECO:0000259" key="1">
    <source>
        <dbReference type="Pfam" id="PF07411"/>
    </source>
</evidence>
<dbReference type="EMBL" id="JAVDVQ010000014">
    <property type="protein sequence ID" value="MDR7083774.1"/>
    <property type="molecule type" value="Genomic_DNA"/>
</dbReference>
<reference evidence="2 3" key="1">
    <citation type="submission" date="2023-07" db="EMBL/GenBank/DDBJ databases">
        <title>Sorghum-associated microbial communities from plants grown in Nebraska, USA.</title>
        <authorList>
            <person name="Schachtman D."/>
        </authorList>
    </citation>
    <scope>NUCLEOTIDE SEQUENCE [LARGE SCALE GENOMIC DNA]</scope>
    <source>
        <strain evidence="2 3">BE167</strain>
    </source>
</reference>
<comment type="caution">
    <text evidence="2">The sequence shown here is derived from an EMBL/GenBank/DDBJ whole genome shotgun (WGS) entry which is preliminary data.</text>
</comment>
<dbReference type="InterPro" id="IPR010879">
    <property type="entry name" value="DUF1508"/>
</dbReference>
<protein>
    <submittedName>
        <fullName evidence="2">Uncharacterized protein YegP (UPF0339 family)</fullName>
    </submittedName>
</protein>
<sequence>MDFDEVAFGFPPGARGVTMSGAFELFHDGNLSFGFRLKAPDGTVVAVSGPFPDKVSAVEGIRVVRECAGTGLITDLCPLLGDSHDGLVRTV</sequence>
<name>A0ABU1UEZ9_9MICC</name>
<dbReference type="Gene3D" id="2.30.29.80">
    <property type="match status" value="1"/>
</dbReference>
<accession>A0ABU1UEZ9</accession>
<gene>
    <name evidence="2" type="ORF">J2X01_003074</name>
</gene>
<dbReference type="Pfam" id="PF07411">
    <property type="entry name" value="DUF1508"/>
    <property type="match status" value="1"/>
</dbReference>
<organism evidence="2 3">
    <name type="scientific">Arthrobacter ginsengisoli</name>
    <dbReference type="NCBI Taxonomy" id="1356565"/>
    <lineage>
        <taxon>Bacteria</taxon>
        <taxon>Bacillati</taxon>
        <taxon>Actinomycetota</taxon>
        <taxon>Actinomycetes</taxon>
        <taxon>Micrococcales</taxon>
        <taxon>Micrococcaceae</taxon>
        <taxon>Arthrobacter</taxon>
    </lineage>
</organism>
<dbReference type="SUPFAM" id="SSF160113">
    <property type="entry name" value="YegP-like"/>
    <property type="match status" value="1"/>
</dbReference>
<feature type="domain" description="DUF1508" evidence="1">
    <location>
        <begin position="32"/>
        <end position="73"/>
    </location>
</feature>
<keyword evidence="3" id="KW-1185">Reference proteome</keyword>
<evidence type="ECO:0000313" key="3">
    <source>
        <dbReference type="Proteomes" id="UP001252243"/>
    </source>
</evidence>
<proteinExistence type="predicted"/>
<evidence type="ECO:0000313" key="2">
    <source>
        <dbReference type="EMBL" id="MDR7083774.1"/>
    </source>
</evidence>
<dbReference type="InterPro" id="IPR036913">
    <property type="entry name" value="YegP-like_sf"/>
</dbReference>